<comment type="caution">
    <text evidence="1">The sequence shown here is derived from an EMBL/GenBank/DDBJ whole genome shotgun (WGS) entry which is preliminary data.</text>
</comment>
<protein>
    <submittedName>
        <fullName evidence="1">Uncharacterized protein</fullName>
    </submittedName>
</protein>
<name>A0A2P6QKM9_ROSCH</name>
<accession>A0A2P6QKM9</accession>
<proteinExistence type="predicted"/>
<evidence type="ECO:0000313" key="1">
    <source>
        <dbReference type="EMBL" id="PRQ34722.1"/>
    </source>
</evidence>
<reference evidence="1 2" key="1">
    <citation type="journal article" date="2018" name="Nat. Genet.">
        <title>The Rosa genome provides new insights in the design of modern roses.</title>
        <authorList>
            <person name="Bendahmane M."/>
        </authorList>
    </citation>
    <scope>NUCLEOTIDE SEQUENCE [LARGE SCALE GENOMIC DNA]</scope>
    <source>
        <strain evidence="2">cv. Old Blush</strain>
    </source>
</reference>
<sequence length="108" mass="12063">MDGGEGAFKWTRLWRRSKVAGVVGKLQVRRSLTSSRDMWLPEVFVVVASLHLGRLLVRESGTFHWFCGTGLLEAWWRVGAAAARSQAPLGWLQGQNPITFVLGPNWAD</sequence>
<evidence type="ECO:0000313" key="2">
    <source>
        <dbReference type="Proteomes" id="UP000238479"/>
    </source>
</evidence>
<keyword evidence="2" id="KW-1185">Reference proteome</keyword>
<gene>
    <name evidence="1" type="ORF">RchiOBHm_Chr5g0072251</name>
</gene>
<organism evidence="1 2">
    <name type="scientific">Rosa chinensis</name>
    <name type="common">China rose</name>
    <dbReference type="NCBI Taxonomy" id="74649"/>
    <lineage>
        <taxon>Eukaryota</taxon>
        <taxon>Viridiplantae</taxon>
        <taxon>Streptophyta</taxon>
        <taxon>Embryophyta</taxon>
        <taxon>Tracheophyta</taxon>
        <taxon>Spermatophyta</taxon>
        <taxon>Magnoliopsida</taxon>
        <taxon>eudicotyledons</taxon>
        <taxon>Gunneridae</taxon>
        <taxon>Pentapetalae</taxon>
        <taxon>rosids</taxon>
        <taxon>fabids</taxon>
        <taxon>Rosales</taxon>
        <taxon>Rosaceae</taxon>
        <taxon>Rosoideae</taxon>
        <taxon>Rosoideae incertae sedis</taxon>
        <taxon>Rosa</taxon>
    </lineage>
</organism>
<dbReference type="Proteomes" id="UP000238479">
    <property type="component" value="Chromosome 5"/>
</dbReference>
<dbReference type="EMBL" id="PDCK01000043">
    <property type="protein sequence ID" value="PRQ34722.1"/>
    <property type="molecule type" value="Genomic_DNA"/>
</dbReference>
<dbReference type="Gramene" id="PRQ34722">
    <property type="protein sequence ID" value="PRQ34722"/>
    <property type="gene ID" value="RchiOBHm_Chr5g0072251"/>
</dbReference>
<dbReference type="AlphaFoldDB" id="A0A2P6QKM9"/>